<evidence type="ECO:0000313" key="5">
    <source>
        <dbReference type="EMBL" id="MBT0664805.1"/>
    </source>
</evidence>
<dbReference type="NCBIfam" id="TIGR01409">
    <property type="entry name" value="TAT_signal_seq"/>
    <property type="match status" value="1"/>
</dbReference>
<dbReference type="InterPro" id="IPR006311">
    <property type="entry name" value="TAT_signal"/>
</dbReference>
<evidence type="ECO:0000256" key="3">
    <source>
        <dbReference type="ARBA" id="ARBA00023014"/>
    </source>
</evidence>
<dbReference type="InterPro" id="IPR019546">
    <property type="entry name" value="TAT_signal_bac_arc"/>
</dbReference>
<gene>
    <name evidence="5" type="ORF">KI809_10885</name>
</gene>
<dbReference type="AlphaFoldDB" id="A0AAW4L5K0"/>
<organism evidence="5 6">
    <name type="scientific">Geoanaerobacter pelophilus</name>
    <dbReference type="NCBI Taxonomy" id="60036"/>
    <lineage>
        <taxon>Bacteria</taxon>
        <taxon>Pseudomonadati</taxon>
        <taxon>Thermodesulfobacteriota</taxon>
        <taxon>Desulfuromonadia</taxon>
        <taxon>Geobacterales</taxon>
        <taxon>Geobacteraceae</taxon>
        <taxon>Geoanaerobacter</taxon>
    </lineage>
</organism>
<evidence type="ECO:0000256" key="2">
    <source>
        <dbReference type="ARBA" id="ARBA00011771"/>
    </source>
</evidence>
<dbReference type="PANTHER" id="PTHR43751">
    <property type="entry name" value="SULFATASE"/>
    <property type="match status" value="1"/>
</dbReference>
<dbReference type="Gene3D" id="3.40.720.10">
    <property type="entry name" value="Alkaline Phosphatase, subunit A"/>
    <property type="match status" value="1"/>
</dbReference>
<dbReference type="GO" id="GO:0051536">
    <property type="term" value="F:iron-sulfur cluster binding"/>
    <property type="evidence" value="ECO:0007669"/>
    <property type="project" value="UniProtKB-KW"/>
</dbReference>
<dbReference type="Proteomes" id="UP000811899">
    <property type="component" value="Unassembled WGS sequence"/>
</dbReference>
<comment type="subcellular location">
    <subcellularLocation>
        <location evidence="1">Cell envelope</location>
    </subcellularLocation>
</comment>
<dbReference type="InterPro" id="IPR017850">
    <property type="entry name" value="Alkaline_phosphatase_core_sf"/>
</dbReference>
<name>A0AAW4L5K0_9BACT</name>
<evidence type="ECO:0000256" key="1">
    <source>
        <dbReference type="ARBA" id="ARBA00004196"/>
    </source>
</evidence>
<keyword evidence="3" id="KW-0411">Iron-sulfur</keyword>
<sequence length="501" mass="56765">MKQHVEHDATTTEEMDRREFLKRTALATGALAATMSLPGLVTGIAGAAEKKGALQLPDKYKDYNVVFVSFDALQAAHVGSLGYPRNVTPTIDAMAKKGFNFTNNISVASWTVPASMTWFTGVYPSEHRLTNKFAVFNPPSNNVLSNLKKLSPELVTLAEVLKQNGYATGGFTGNAGVSGFFGYDQGFDTYFFEKGKFGSMGVSIPKALDWLKENKNKKFFMFLHGYDCHGQNIPEGGFDYRFVEKGYDKKYTGSAQEQEALREEGLEKGSVAVRDEDVKFWRAIYDEKIQRTDARFKKFLDEYEKMGLMDKTIFVLTSDHGTEFFEHNHMDHGFSLYDELIHVPLIITLPKQKTGKVINDQISSIDVMPTILDLLDVKMPEKAKKQLRGASLVPAMKGKSVAKEVYSETDYRQYTYKRSVITKDGWKFIYTLENKNRELYNLKKDPKEIKNLVEQQPRIAYELEQKLFAHFKSIGHDLNAKQWIPGLNPVYDSQAKGAQKK</sequence>
<reference evidence="5 6" key="1">
    <citation type="submission" date="2021-05" db="EMBL/GenBank/DDBJ databases">
        <title>The draft genome of Geobacter pelophilus DSM 12255.</title>
        <authorList>
            <person name="Xu Z."/>
            <person name="Masuda Y."/>
            <person name="Itoh H."/>
            <person name="Senoo K."/>
        </authorList>
    </citation>
    <scope>NUCLEOTIDE SEQUENCE [LARGE SCALE GENOMIC DNA]</scope>
    <source>
        <strain evidence="5 6">DSM 12255</strain>
    </source>
</reference>
<dbReference type="InterPro" id="IPR000917">
    <property type="entry name" value="Sulfatase_N"/>
</dbReference>
<dbReference type="CDD" id="cd16148">
    <property type="entry name" value="sulfatase_like"/>
    <property type="match status" value="1"/>
</dbReference>
<protein>
    <submittedName>
        <fullName evidence="5">Sulfatase</fullName>
    </submittedName>
</protein>
<dbReference type="GO" id="GO:0030313">
    <property type="term" value="C:cell envelope"/>
    <property type="evidence" value="ECO:0007669"/>
    <property type="project" value="UniProtKB-SubCell"/>
</dbReference>
<evidence type="ECO:0000313" key="6">
    <source>
        <dbReference type="Proteomes" id="UP000811899"/>
    </source>
</evidence>
<dbReference type="PROSITE" id="PS51318">
    <property type="entry name" value="TAT"/>
    <property type="match status" value="1"/>
</dbReference>
<accession>A0AAW4L5K0</accession>
<dbReference type="SUPFAM" id="SSF53649">
    <property type="entry name" value="Alkaline phosphatase-like"/>
    <property type="match status" value="1"/>
</dbReference>
<dbReference type="Gene3D" id="3.30.1120.10">
    <property type="match status" value="1"/>
</dbReference>
<dbReference type="RefSeq" id="WP_214171587.1">
    <property type="nucleotide sequence ID" value="NZ_JAHCVJ010000004.1"/>
</dbReference>
<dbReference type="EMBL" id="JAHCVJ010000004">
    <property type="protein sequence ID" value="MBT0664805.1"/>
    <property type="molecule type" value="Genomic_DNA"/>
</dbReference>
<feature type="domain" description="Sulfatase N-terminal" evidence="4">
    <location>
        <begin position="64"/>
        <end position="377"/>
    </location>
</feature>
<keyword evidence="3" id="KW-0408">Iron</keyword>
<keyword evidence="3" id="KW-0479">Metal-binding</keyword>
<comment type="subunit">
    <text evidence="2">Heterodimer of a large and a small subunit.</text>
</comment>
<dbReference type="InterPro" id="IPR052701">
    <property type="entry name" value="GAG_Ulvan_Degrading_Sulfatases"/>
</dbReference>
<comment type="caution">
    <text evidence="5">The sequence shown here is derived from an EMBL/GenBank/DDBJ whole genome shotgun (WGS) entry which is preliminary data.</text>
</comment>
<dbReference type="PANTHER" id="PTHR43751:SF3">
    <property type="entry name" value="SULFATASE N-TERMINAL DOMAIN-CONTAINING PROTEIN"/>
    <property type="match status" value="1"/>
</dbReference>
<dbReference type="Pfam" id="PF00884">
    <property type="entry name" value="Sulfatase"/>
    <property type="match status" value="1"/>
</dbReference>
<evidence type="ECO:0000259" key="4">
    <source>
        <dbReference type="Pfam" id="PF00884"/>
    </source>
</evidence>
<proteinExistence type="predicted"/>
<keyword evidence="6" id="KW-1185">Reference proteome</keyword>